<dbReference type="Proteomes" id="UP000010310">
    <property type="component" value="Unassembled WGS sequence"/>
</dbReference>
<comment type="caution">
    <text evidence="1">The sequence shown here is derived from an EMBL/GenBank/DDBJ whole genome shotgun (WGS) entry which is preliminary data.</text>
</comment>
<keyword evidence="2" id="KW-1185">Reference proteome</keyword>
<proteinExistence type="predicted"/>
<protein>
    <submittedName>
        <fullName evidence="1">Loader and inhibitor of phage G40P</fullName>
    </submittedName>
</protein>
<sequence>MTPGQKTSISDRKGFIEAIDNLFLKMELSYHYQFYKVFGTDDRLREAKKIWAQSLKKYSTESIDDAIENVIQSNDYLPTLTEILKACAKTSGIKDIPSPQEAFIEAQKSSSPRKPYPWSHPIVYWAGREMGWDILNNSQKNNDSFEIYTKIYRRMIGEMKNGKKFNISAEHRADKPRSLDTELLESLRKKHNL</sequence>
<reference evidence="1 2" key="1">
    <citation type="submission" date="2012-09" db="EMBL/GenBank/DDBJ databases">
        <authorList>
            <person name="Dupont C.L."/>
            <person name="Rusch D.B."/>
            <person name="Lombardo M.-J."/>
            <person name="Novotny M."/>
            <person name="Yee-Greenbaum J."/>
            <person name="Laskin R."/>
        </authorList>
    </citation>
    <scope>NUCLEOTIDE SEQUENCE [LARGE SCALE GENOMIC DNA]</scope>
    <source>
        <strain evidence="1">SAR86E</strain>
    </source>
</reference>
<accession>K6H0Z4</accession>
<evidence type="ECO:0000313" key="2">
    <source>
        <dbReference type="Proteomes" id="UP000010310"/>
    </source>
</evidence>
<evidence type="ECO:0000313" key="1">
    <source>
        <dbReference type="EMBL" id="EKO36223.1"/>
    </source>
</evidence>
<dbReference type="InterPro" id="IPR009731">
    <property type="entry name" value="P-like"/>
</dbReference>
<name>K6H0Z4_9GAMM</name>
<gene>
    <name evidence="1" type="ORF">B273_0662</name>
</gene>
<organism evidence="1 2">
    <name type="scientific">SAR86 cluster bacterium SAR86E</name>
    <dbReference type="NCBI Taxonomy" id="1208365"/>
    <lineage>
        <taxon>Bacteria</taxon>
        <taxon>Pseudomonadati</taxon>
        <taxon>Pseudomonadota</taxon>
        <taxon>Gammaproteobacteria</taxon>
        <taxon>SAR86 cluster</taxon>
    </lineage>
</organism>
<dbReference type="Gene3D" id="1.10.8.200">
    <property type="entry name" value="Replisome organizer (g39p helicase loader/inhibitor protein)"/>
    <property type="match status" value="1"/>
</dbReference>
<dbReference type="EMBL" id="AMWX01000012">
    <property type="protein sequence ID" value="EKO36223.1"/>
    <property type="molecule type" value="Genomic_DNA"/>
</dbReference>
<dbReference type="GO" id="GO:0006270">
    <property type="term" value="P:DNA replication initiation"/>
    <property type="evidence" value="ECO:0007669"/>
    <property type="project" value="InterPro"/>
</dbReference>
<dbReference type="STRING" id="1208365.B273_0662"/>
<dbReference type="Pfam" id="PF06992">
    <property type="entry name" value="Phage_lambda_P"/>
    <property type="match status" value="1"/>
</dbReference>
<dbReference type="AlphaFoldDB" id="K6H0Z4"/>
<dbReference type="PATRIC" id="fig|1208365.4.peg.1251"/>